<feature type="transmembrane region" description="Helical" evidence="5">
    <location>
        <begin position="130"/>
        <end position="156"/>
    </location>
</feature>
<protein>
    <recommendedName>
        <fullName evidence="6">G-protein coupled receptors family 1 profile domain-containing protein</fullName>
    </recommendedName>
</protein>
<accession>A0A821VSD9</accession>
<evidence type="ECO:0000256" key="5">
    <source>
        <dbReference type="SAM" id="Phobius"/>
    </source>
</evidence>
<sequence>MKFCTQNDLINISVEFEDEKDPSRNNYVALILTSITLFDASLAGFLGNINHSPSFGIPLCQIRAYAAQYILSEYRCSLPLDSLRVTLMTILLLYMLPMSGIFIIYFYIIRYIRRTTQALQARQNRNRRDLIVFKRIIILFIILQILSIPAFIAWLLYIITGYTVSCSYYLEIFVSSISQFAMSLVVASTTPKIYEKFKLRQRQVHPSPVIRVRYHNANEFDRQNHEE</sequence>
<proteinExistence type="predicted"/>
<feature type="transmembrane region" description="Helical" evidence="5">
    <location>
        <begin position="87"/>
        <end position="109"/>
    </location>
</feature>
<organism evidence="7 8">
    <name type="scientific">Rotaria socialis</name>
    <dbReference type="NCBI Taxonomy" id="392032"/>
    <lineage>
        <taxon>Eukaryota</taxon>
        <taxon>Metazoa</taxon>
        <taxon>Spiralia</taxon>
        <taxon>Gnathifera</taxon>
        <taxon>Rotifera</taxon>
        <taxon>Eurotatoria</taxon>
        <taxon>Bdelloidea</taxon>
        <taxon>Philodinida</taxon>
        <taxon>Philodinidae</taxon>
        <taxon>Rotaria</taxon>
    </lineage>
</organism>
<feature type="transmembrane region" description="Helical" evidence="5">
    <location>
        <begin position="168"/>
        <end position="190"/>
    </location>
</feature>
<feature type="domain" description="G-protein coupled receptors family 1 profile" evidence="6">
    <location>
        <begin position="76"/>
        <end position="194"/>
    </location>
</feature>
<keyword evidence="4 5" id="KW-0472">Membrane</keyword>
<dbReference type="Gene3D" id="1.20.1070.10">
    <property type="entry name" value="Rhodopsin 7-helix transmembrane proteins"/>
    <property type="match status" value="1"/>
</dbReference>
<gene>
    <name evidence="7" type="ORF">QYT958_LOCUS31182</name>
</gene>
<dbReference type="PROSITE" id="PS50262">
    <property type="entry name" value="G_PROTEIN_RECEP_F1_2"/>
    <property type="match status" value="1"/>
</dbReference>
<dbReference type="EMBL" id="CAJOBR010014961">
    <property type="protein sequence ID" value="CAF4912317.1"/>
    <property type="molecule type" value="Genomic_DNA"/>
</dbReference>
<reference evidence="7" key="1">
    <citation type="submission" date="2021-02" db="EMBL/GenBank/DDBJ databases">
        <authorList>
            <person name="Nowell W R."/>
        </authorList>
    </citation>
    <scope>NUCLEOTIDE SEQUENCE</scope>
</reference>
<keyword evidence="3 5" id="KW-1133">Transmembrane helix</keyword>
<evidence type="ECO:0000256" key="3">
    <source>
        <dbReference type="ARBA" id="ARBA00022989"/>
    </source>
</evidence>
<dbReference type="InterPro" id="IPR017452">
    <property type="entry name" value="GPCR_Rhodpsn_7TM"/>
</dbReference>
<feature type="non-terminal residue" evidence="7">
    <location>
        <position position="1"/>
    </location>
</feature>
<dbReference type="AlphaFoldDB" id="A0A821VSD9"/>
<feature type="transmembrane region" description="Helical" evidence="5">
    <location>
        <begin position="27"/>
        <end position="46"/>
    </location>
</feature>
<evidence type="ECO:0000256" key="2">
    <source>
        <dbReference type="ARBA" id="ARBA00022692"/>
    </source>
</evidence>
<evidence type="ECO:0000313" key="7">
    <source>
        <dbReference type="EMBL" id="CAF4912317.1"/>
    </source>
</evidence>
<evidence type="ECO:0000256" key="1">
    <source>
        <dbReference type="ARBA" id="ARBA00004370"/>
    </source>
</evidence>
<evidence type="ECO:0000313" key="8">
    <source>
        <dbReference type="Proteomes" id="UP000663848"/>
    </source>
</evidence>
<keyword evidence="2 5" id="KW-0812">Transmembrane</keyword>
<dbReference type="Proteomes" id="UP000663848">
    <property type="component" value="Unassembled WGS sequence"/>
</dbReference>
<evidence type="ECO:0000256" key="4">
    <source>
        <dbReference type="ARBA" id="ARBA00023136"/>
    </source>
</evidence>
<dbReference type="GO" id="GO:0016020">
    <property type="term" value="C:membrane"/>
    <property type="evidence" value="ECO:0007669"/>
    <property type="project" value="UniProtKB-SubCell"/>
</dbReference>
<evidence type="ECO:0000259" key="6">
    <source>
        <dbReference type="PROSITE" id="PS50262"/>
    </source>
</evidence>
<name>A0A821VSD9_9BILA</name>
<comment type="caution">
    <text evidence="7">The sequence shown here is derived from an EMBL/GenBank/DDBJ whole genome shotgun (WGS) entry which is preliminary data.</text>
</comment>
<dbReference type="SUPFAM" id="SSF81321">
    <property type="entry name" value="Family A G protein-coupled receptor-like"/>
    <property type="match status" value="1"/>
</dbReference>
<comment type="subcellular location">
    <subcellularLocation>
        <location evidence="1">Membrane</location>
    </subcellularLocation>
</comment>